<proteinExistence type="predicted"/>
<evidence type="ECO:0000313" key="2">
    <source>
        <dbReference type="Proteomes" id="UP000257501"/>
    </source>
</evidence>
<evidence type="ECO:0000313" key="1">
    <source>
        <dbReference type="EMBL" id="AXF41217.1"/>
    </source>
</evidence>
<dbReference type="Proteomes" id="UP000257501">
    <property type="component" value="Segment"/>
</dbReference>
<dbReference type="KEGG" id="vg:54997196"/>
<keyword evidence="2" id="KW-1185">Reference proteome</keyword>
<accession>A0A345AWD4</accession>
<name>A0A345AWD4_9CAUD</name>
<dbReference type="RefSeq" id="YP_009806338.1">
    <property type="nucleotide sequence ID" value="NC_048015.1"/>
</dbReference>
<protein>
    <submittedName>
        <fullName evidence="1">Uncharacterized protein</fullName>
    </submittedName>
</protein>
<reference evidence="1 2" key="1">
    <citation type="journal article" date="2011" name="Nature">
        <title>Genomic island variability facilitates Prochlorococcus-virus coexistence.</title>
        <authorList>
            <person name="Avrani S."/>
            <person name="Wurtzel O."/>
            <person name="Sharon I."/>
            <person name="Sorek R."/>
            <person name="Lindell D."/>
        </authorList>
    </citation>
    <scope>NUCLEOTIDE SEQUENCE [LARGE SCALE GENOMIC DNA]</scope>
</reference>
<dbReference type="EMBL" id="MH512890">
    <property type="protein sequence ID" value="AXF41217.1"/>
    <property type="molecule type" value="Genomic_DNA"/>
</dbReference>
<sequence length="60" mass="7037">MSVSHHESILETCYDEAWIDYAKEHGLTYDQLTTLEQNSDYGILPEIEAEARKRFEDLCQ</sequence>
<dbReference type="GeneID" id="54997196"/>
<organism evidence="1 2">
    <name type="scientific">Cyanophage S-TIM4</name>
    <dbReference type="NCBI Taxonomy" id="1048189"/>
    <lineage>
        <taxon>Viruses</taxon>
        <taxon>Duplodnaviria</taxon>
        <taxon>Heunggongvirae</taxon>
        <taxon>Uroviricota</taxon>
        <taxon>Caudoviricetes</taxon>
        <taxon>Pantevenvirales</taxon>
        <taxon>Kyanoviridae</taxon>
        <taxon>Thaumasvirus</taxon>
        <taxon>Thaumasvirus stim4</taxon>
    </lineage>
</organism>
<gene>
    <name evidence="1" type="primary">ORF_81</name>
    <name evidence="1" type="ORF">S-TIM4_ORF_81</name>
</gene>